<proteinExistence type="predicted"/>
<evidence type="ECO:0000313" key="1">
    <source>
        <dbReference type="EMBL" id="MDI9859553.1"/>
    </source>
</evidence>
<dbReference type="Pfam" id="PF14903">
    <property type="entry name" value="WG_beta_rep"/>
    <property type="match status" value="4"/>
</dbReference>
<dbReference type="PANTHER" id="PTHR37841:SF1">
    <property type="entry name" value="DUF3298 DOMAIN-CONTAINING PROTEIN"/>
    <property type="match status" value="1"/>
</dbReference>
<dbReference type="RefSeq" id="WP_283344469.1">
    <property type="nucleotide sequence ID" value="NZ_JASHIF010000008.1"/>
</dbReference>
<protein>
    <submittedName>
        <fullName evidence="1">WG repeat-containing protein</fullName>
    </submittedName>
</protein>
<dbReference type="Proteomes" id="UP001236507">
    <property type="component" value="Unassembled WGS sequence"/>
</dbReference>
<sequence length="389" mass="45211">MTTNWFKAPYLNCQDFYFLPNGKAQIQVDGKWGLLDENGDFLEECTSSHPMHVLKLTPVQDTNGKWGLIDLQKKLIIPYEYDRIYKMFSSFYHLEKDNYVLLADLDGNILKTEYKIRFFSNTDFSDGLIGAVAWINESRDNAYGYIDESGNTIIPFIYDTSGHIGEFTNGLAPVCISDETPAIAWKTIFIDKNNNTVFRCPENWSNVHFDGEIGFAYLWDKKNYSFFDKNFNIIKDTTYDSVQFYHEFILVRCSETQKCSLLNRNLEALVSPEFDSLIPLDSNYLKVYNFCFKKTYKLPRKQWSSENVYILHGVYSISDQRLTVPLEYDWIEDMNEGFVRVSSGGKLGYVKYSGEPVTPIIFEAVKIVFKNRAWVKLDNKWGIIDLSDH</sequence>
<evidence type="ECO:0000313" key="2">
    <source>
        <dbReference type="Proteomes" id="UP001236507"/>
    </source>
</evidence>
<dbReference type="InterPro" id="IPR032774">
    <property type="entry name" value="WG_beta_rep"/>
</dbReference>
<dbReference type="PANTHER" id="PTHR37841">
    <property type="entry name" value="GLR2918 PROTEIN"/>
    <property type="match status" value="1"/>
</dbReference>
<dbReference type="EMBL" id="JASHIF010000008">
    <property type="protein sequence ID" value="MDI9859553.1"/>
    <property type="molecule type" value="Genomic_DNA"/>
</dbReference>
<gene>
    <name evidence="1" type="ORF">QM524_10050</name>
</gene>
<name>A0ABT6Y7L8_9BACT</name>
<keyword evidence="2" id="KW-1185">Reference proteome</keyword>
<reference evidence="1 2" key="1">
    <citation type="submission" date="2023-05" db="EMBL/GenBank/DDBJ databases">
        <title>Novel species of genus Flectobacillus isolated from stream in China.</title>
        <authorList>
            <person name="Lu H."/>
        </authorList>
    </citation>
    <scope>NUCLEOTIDE SEQUENCE [LARGE SCALE GENOMIC DNA]</scope>
    <source>
        <strain evidence="1 2">KCTC 42575</strain>
    </source>
</reference>
<accession>A0ABT6Y7L8</accession>
<organism evidence="1 2">
    <name type="scientific">Flectobacillus roseus</name>
    <dbReference type="NCBI Taxonomy" id="502259"/>
    <lineage>
        <taxon>Bacteria</taxon>
        <taxon>Pseudomonadati</taxon>
        <taxon>Bacteroidota</taxon>
        <taxon>Cytophagia</taxon>
        <taxon>Cytophagales</taxon>
        <taxon>Flectobacillaceae</taxon>
        <taxon>Flectobacillus</taxon>
    </lineage>
</organism>
<comment type="caution">
    <text evidence="1">The sequence shown here is derived from an EMBL/GenBank/DDBJ whole genome shotgun (WGS) entry which is preliminary data.</text>
</comment>